<dbReference type="Pfam" id="PF00072">
    <property type="entry name" value="Response_reg"/>
    <property type="match status" value="1"/>
</dbReference>
<gene>
    <name evidence="4" type="ORF">SAMN06265348_11458</name>
</gene>
<dbReference type="SMART" id="SM00448">
    <property type="entry name" value="REC"/>
    <property type="match status" value="1"/>
</dbReference>
<dbReference type="PROSITE" id="PS50930">
    <property type="entry name" value="HTH_LYTTR"/>
    <property type="match status" value="1"/>
</dbReference>
<evidence type="ECO:0000313" key="5">
    <source>
        <dbReference type="Proteomes" id="UP000320300"/>
    </source>
</evidence>
<dbReference type="Proteomes" id="UP000320300">
    <property type="component" value="Unassembled WGS sequence"/>
</dbReference>
<keyword evidence="5" id="KW-1185">Reference proteome</keyword>
<dbReference type="EMBL" id="FXTN01000014">
    <property type="protein sequence ID" value="SMO97450.1"/>
    <property type="molecule type" value="Genomic_DNA"/>
</dbReference>
<accession>A0A521FPF2</accession>
<name>A0A521FPF2_9SPHI</name>
<protein>
    <submittedName>
        <fullName evidence="4">Two component transcriptional regulator, LytTR family</fullName>
    </submittedName>
</protein>
<feature type="modified residue" description="4-aspartylphosphate" evidence="1">
    <location>
        <position position="58"/>
    </location>
</feature>
<evidence type="ECO:0000256" key="1">
    <source>
        <dbReference type="PROSITE-ProRule" id="PRU00169"/>
    </source>
</evidence>
<dbReference type="Gene3D" id="2.40.50.1020">
    <property type="entry name" value="LytTr DNA-binding domain"/>
    <property type="match status" value="1"/>
</dbReference>
<dbReference type="GO" id="GO:0003677">
    <property type="term" value="F:DNA binding"/>
    <property type="evidence" value="ECO:0007669"/>
    <property type="project" value="InterPro"/>
</dbReference>
<dbReference type="Gene3D" id="3.40.50.2300">
    <property type="match status" value="1"/>
</dbReference>
<evidence type="ECO:0000259" key="3">
    <source>
        <dbReference type="PROSITE" id="PS50930"/>
    </source>
</evidence>
<dbReference type="RefSeq" id="WP_142530706.1">
    <property type="nucleotide sequence ID" value="NZ_CBCSJO010000013.1"/>
</dbReference>
<dbReference type="InterPro" id="IPR001789">
    <property type="entry name" value="Sig_transdc_resp-reg_receiver"/>
</dbReference>
<dbReference type="InterPro" id="IPR011006">
    <property type="entry name" value="CheY-like_superfamily"/>
</dbReference>
<evidence type="ECO:0000259" key="2">
    <source>
        <dbReference type="PROSITE" id="PS50110"/>
    </source>
</evidence>
<dbReference type="Pfam" id="PF04397">
    <property type="entry name" value="LytTR"/>
    <property type="match status" value="1"/>
</dbReference>
<sequence>MKNILKCVIIDDEQHAIDLLTDYVAELPSLSLYKTFRSPLLALDNISAEDDIDIVFLDINMPGISGIELARSLRNKTKKLIFITAHSQYALDAFDVRADHYLLKPIRLNKFADMVAEIASSLVVSKPAAAGETALPADFFFIKGDEKSKIRINIGDIVLVEGLKNYITIYTKNEKFTTYLTMTEVEQALEADGRFMRVHKSFIIKMEEIRKITGNTIYLNNEKEIILGGSYKDMFNAYLSEYSLKTGRR</sequence>
<dbReference type="OrthoDB" id="9787344at2"/>
<dbReference type="GO" id="GO:0000156">
    <property type="term" value="F:phosphorelay response regulator activity"/>
    <property type="evidence" value="ECO:0007669"/>
    <property type="project" value="InterPro"/>
</dbReference>
<dbReference type="InterPro" id="IPR007492">
    <property type="entry name" value="LytTR_DNA-bd_dom"/>
</dbReference>
<reference evidence="4 5" key="1">
    <citation type="submission" date="2017-05" db="EMBL/GenBank/DDBJ databases">
        <authorList>
            <person name="Varghese N."/>
            <person name="Submissions S."/>
        </authorList>
    </citation>
    <scope>NUCLEOTIDE SEQUENCE [LARGE SCALE GENOMIC DNA]</scope>
    <source>
        <strain evidence="4 5">DSM 19036</strain>
    </source>
</reference>
<proteinExistence type="predicted"/>
<dbReference type="PROSITE" id="PS50110">
    <property type="entry name" value="RESPONSE_REGULATORY"/>
    <property type="match status" value="1"/>
</dbReference>
<dbReference type="SUPFAM" id="SSF52172">
    <property type="entry name" value="CheY-like"/>
    <property type="match status" value="1"/>
</dbReference>
<organism evidence="4 5">
    <name type="scientific">Pedobacter westerhofensis</name>
    <dbReference type="NCBI Taxonomy" id="425512"/>
    <lineage>
        <taxon>Bacteria</taxon>
        <taxon>Pseudomonadati</taxon>
        <taxon>Bacteroidota</taxon>
        <taxon>Sphingobacteriia</taxon>
        <taxon>Sphingobacteriales</taxon>
        <taxon>Sphingobacteriaceae</taxon>
        <taxon>Pedobacter</taxon>
    </lineage>
</organism>
<dbReference type="SMART" id="SM00850">
    <property type="entry name" value="LytTR"/>
    <property type="match status" value="1"/>
</dbReference>
<feature type="domain" description="HTH LytTR-type" evidence="3">
    <location>
        <begin position="150"/>
        <end position="212"/>
    </location>
</feature>
<feature type="domain" description="Response regulatory" evidence="2">
    <location>
        <begin position="6"/>
        <end position="119"/>
    </location>
</feature>
<dbReference type="PANTHER" id="PTHR37299:SF1">
    <property type="entry name" value="STAGE 0 SPORULATION PROTEIN A HOMOLOG"/>
    <property type="match status" value="1"/>
</dbReference>
<dbReference type="PANTHER" id="PTHR37299">
    <property type="entry name" value="TRANSCRIPTIONAL REGULATOR-RELATED"/>
    <property type="match status" value="1"/>
</dbReference>
<keyword evidence="1" id="KW-0597">Phosphoprotein</keyword>
<dbReference type="AlphaFoldDB" id="A0A521FPF2"/>
<evidence type="ECO:0000313" key="4">
    <source>
        <dbReference type="EMBL" id="SMO97450.1"/>
    </source>
</evidence>
<dbReference type="InterPro" id="IPR046947">
    <property type="entry name" value="LytR-like"/>
</dbReference>